<dbReference type="EMBL" id="AP024110">
    <property type="protein sequence ID" value="BCM24459.1"/>
    <property type="molecule type" value="Genomic_DNA"/>
</dbReference>
<dbReference type="InterPro" id="IPR021352">
    <property type="entry name" value="DUF2971"/>
</dbReference>
<keyword evidence="2" id="KW-1185">Reference proteome</keyword>
<dbReference type="KEGG" id="mpau:ZMTM_07180"/>
<gene>
    <name evidence="1" type="ORF">ZMTM_07180</name>
</gene>
<reference evidence="1" key="1">
    <citation type="journal article" date="2021" name="Arch. Microbiol.">
        <title>Methyloradius palustris gen. nov., sp. nov., a methanol-oxidizing bacterium isolated from snow.</title>
        <authorList>
            <person name="Miyadera T."/>
            <person name="Kojima H."/>
            <person name="Fukui M."/>
        </authorList>
    </citation>
    <scope>NUCLEOTIDE SEQUENCE</scope>
    <source>
        <strain evidence="1">Zm11</strain>
    </source>
</reference>
<proteinExistence type="predicted"/>
<organism evidence="1 2">
    <name type="scientific">Methyloradius palustris</name>
    <dbReference type="NCBI Taxonomy" id="2778876"/>
    <lineage>
        <taxon>Bacteria</taxon>
        <taxon>Pseudomonadati</taxon>
        <taxon>Pseudomonadota</taxon>
        <taxon>Betaproteobacteria</taxon>
        <taxon>Nitrosomonadales</taxon>
        <taxon>Methylophilaceae</taxon>
        <taxon>Methyloradius</taxon>
    </lineage>
</organism>
<dbReference type="RefSeq" id="WP_221764989.1">
    <property type="nucleotide sequence ID" value="NZ_AP024110.1"/>
</dbReference>
<dbReference type="Proteomes" id="UP000826722">
    <property type="component" value="Chromosome"/>
</dbReference>
<sequence length="304" mass="35679">MKTDVRYAPPAFTRAETNSFLRTVLKLNYRERRKFFAKNVRPKYPRFQYKYMSIPAFDETKRTGYVRDILVESLLWLSSPLDFNDPYDMSAKVVFDSDTKVIREKYKSLVKEQAVEENWKQKKDILEKFMAGGRSEWLASIKRVFSKSQKETGIFSFAGDPRSILMWSHYAYNHTGICLQFETVKDPEVLSGALPVIYTDDYPIFDWAAEDNDIYRRILLSKYKAWDYEQEARIVWSKGAHTYLQYSPEALVGVIFGCQADERVIGIVKNLLEERKSKGLPPVRLFEAYKHSSKYKLVLKSKNR</sequence>
<dbReference type="Pfam" id="PF11185">
    <property type="entry name" value="DUF2971"/>
    <property type="match status" value="1"/>
</dbReference>
<dbReference type="AlphaFoldDB" id="A0A8D5GD78"/>
<accession>A0A8D5GD78</accession>
<evidence type="ECO:0008006" key="3">
    <source>
        <dbReference type="Google" id="ProtNLM"/>
    </source>
</evidence>
<name>A0A8D5GD78_9PROT</name>
<evidence type="ECO:0000313" key="2">
    <source>
        <dbReference type="Proteomes" id="UP000826722"/>
    </source>
</evidence>
<protein>
    <recommendedName>
        <fullName evidence="3">DUF2971 domain-containing protein</fullName>
    </recommendedName>
</protein>
<evidence type="ECO:0000313" key="1">
    <source>
        <dbReference type="EMBL" id="BCM24459.1"/>
    </source>
</evidence>